<evidence type="ECO:0000256" key="2">
    <source>
        <dbReference type="SAM" id="MobiDB-lite"/>
    </source>
</evidence>
<keyword evidence="1" id="KW-0175">Coiled coil</keyword>
<feature type="compositionally biased region" description="Polar residues" evidence="2">
    <location>
        <begin position="255"/>
        <end position="265"/>
    </location>
</feature>
<feature type="compositionally biased region" description="Basic and acidic residues" evidence="2">
    <location>
        <begin position="189"/>
        <end position="198"/>
    </location>
</feature>
<dbReference type="AlphaFoldDB" id="A0A0P7V6A5"/>
<evidence type="ECO:0000313" key="3">
    <source>
        <dbReference type="EMBL" id="KPP70359.1"/>
    </source>
</evidence>
<protein>
    <submittedName>
        <fullName evidence="3">Uncharacterized protein</fullName>
    </submittedName>
</protein>
<organism evidence="3 4">
    <name type="scientific">Scleropages formosus</name>
    <name type="common">Asian bonytongue</name>
    <name type="synonym">Osteoglossum formosum</name>
    <dbReference type="NCBI Taxonomy" id="113540"/>
    <lineage>
        <taxon>Eukaryota</taxon>
        <taxon>Metazoa</taxon>
        <taxon>Chordata</taxon>
        <taxon>Craniata</taxon>
        <taxon>Vertebrata</taxon>
        <taxon>Euteleostomi</taxon>
        <taxon>Actinopterygii</taxon>
        <taxon>Neopterygii</taxon>
        <taxon>Teleostei</taxon>
        <taxon>Osteoglossocephala</taxon>
        <taxon>Osteoglossomorpha</taxon>
        <taxon>Osteoglossiformes</taxon>
        <taxon>Osteoglossidae</taxon>
        <taxon>Scleropages</taxon>
    </lineage>
</organism>
<comment type="caution">
    <text evidence="3">The sequence shown here is derived from an EMBL/GenBank/DDBJ whole genome shotgun (WGS) entry which is preliminary data.</text>
</comment>
<gene>
    <name evidence="3" type="ORF">Z043_110813</name>
</gene>
<sequence length="280" mass="31781">MVKSKGPRTRDDKEQAISTRRTVISLRFHTSTRFIPRLSCQQEVGAALPERVQYLIVQNKGLQGQLSEVKRKQAESDCKSKQEVIAVRLREAGSMAAMAELQQKIAELEIRKEEGQIQGQLNHSDASQYITQLQERISELKNEQIISEAHDRLQPPVEEDWEEEVKQSLPRTEDCENQSKDSSPYEPEDVVKPDDLKECPDHMQYQNLTHMEYIPALHHVSPVKWMARKTMETCLLHPAGTWSEHSSGLPPSFESGEQGSMQEVTCSGRPELSGMPGYTA</sequence>
<accession>A0A0P7V6A5</accession>
<feature type="coiled-coil region" evidence="1">
    <location>
        <begin position="91"/>
        <end position="143"/>
    </location>
</feature>
<feature type="region of interest" description="Disordered" evidence="2">
    <location>
        <begin position="241"/>
        <end position="280"/>
    </location>
</feature>
<dbReference type="EMBL" id="JARO02003496">
    <property type="protein sequence ID" value="KPP70359.1"/>
    <property type="molecule type" value="Genomic_DNA"/>
</dbReference>
<reference evidence="3 4" key="1">
    <citation type="submission" date="2015-08" db="EMBL/GenBank/DDBJ databases">
        <title>The genome of the Asian arowana (Scleropages formosus).</title>
        <authorList>
            <person name="Tan M.H."/>
            <person name="Gan H.M."/>
            <person name="Croft L.J."/>
            <person name="Austin C.M."/>
        </authorList>
    </citation>
    <scope>NUCLEOTIDE SEQUENCE [LARGE SCALE GENOMIC DNA]</scope>
    <source>
        <strain evidence="3">Aro1</strain>
    </source>
</reference>
<proteinExistence type="predicted"/>
<feature type="region of interest" description="Disordered" evidence="2">
    <location>
        <begin position="149"/>
        <end position="198"/>
    </location>
</feature>
<name>A0A0P7V6A5_SCLFO</name>
<dbReference type="Proteomes" id="UP000034805">
    <property type="component" value="Unassembled WGS sequence"/>
</dbReference>
<evidence type="ECO:0000313" key="4">
    <source>
        <dbReference type="Proteomes" id="UP000034805"/>
    </source>
</evidence>
<evidence type="ECO:0000256" key="1">
    <source>
        <dbReference type="SAM" id="Coils"/>
    </source>
</evidence>